<dbReference type="AlphaFoldDB" id="A0A699GM07"/>
<reference evidence="2" key="1">
    <citation type="journal article" date="2019" name="Sci. Rep.">
        <title>Draft genome of Tanacetum cinerariifolium, the natural source of mosquito coil.</title>
        <authorList>
            <person name="Yamashiro T."/>
            <person name="Shiraishi A."/>
            <person name="Satake H."/>
            <person name="Nakayama K."/>
        </authorList>
    </citation>
    <scope>NUCLEOTIDE SEQUENCE</scope>
</reference>
<sequence>MDGLDAMLENGPWFIWNIPFILKKWHPNENLLKEDVSTVLVWVKLYGVPVTAFSDDGLSAIATKLENIIVAMPKITREDHYTCNVRVEYEWKYSSGCLARFLDTFMRNVQRIQVLKTVKKPSQASRGVPFGLKMAFKPQKEYRPVTKNPNTSSSGNEKKGFQRVVKIEVIKGYGTNSLLEQWRDSDLDNDDYDLYDGDMYKNHDLSEHICDDLDITAYSWSDIDERAYEEMNESCLMIFLNPSCLNKALDIDDLQNDNFKLTELNNDYIREIKALLREKRILQQETNKRANREKELELEFDETKGIKTKKEESMIRPKGKLSASFGVDAVEDFKEYTLRDYYCWLKTYCCWYKLKLLDNAADIKLRVPEESAAADVKMKK</sequence>
<dbReference type="PANTHER" id="PTHR31286">
    <property type="entry name" value="GLYCINE-RICH CELL WALL STRUCTURAL PROTEIN 1.8-LIKE"/>
    <property type="match status" value="1"/>
</dbReference>
<dbReference type="EMBL" id="BKCJ010000094">
    <property type="protein sequence ID" value="GEU29728.1"/>
    <property type="molecule type" value="Genomic_DNA"/>
</dbReference>
<dbReference type="PANTHER" id="PTHR31286:SF180">
    <property type="entry name" value="OS10G0362600 PROTEIN"/>
    <property type="match status" value="1"/>
</dbReference>
<dbReference type="InterPro" id="IPR040256">
    <property type="entry name" value="At4g02000-like"/>
</dbReference>
<organism evidence="2">
    <name type="scientific">Tanacetum cinerariifolium</name>
    <name type="common">Dalmatian daisy</name>
    <name type="synonym">Chrysanthemum cinerariifolium</name>
    <dbReference type="NCBI Taxonomy" id="118510"/>
    <lineage>
        <taxon>Eukaryota</taxon>
        <taxon>Viridiplantae</taxon>
        <taxon>Streptophyta</taxon>
        <taxon>Embryophyta</taxon>
        <taxon>Tracheophyta</taxon>
        <taxon>Spermatophyta</taxon>
        <taxon>Magnoliopsida</taxon>
        <taxon>eudicotyledons</taxon>
        <taxon>Gunneridae</taxon>
        <taxon>Pentapetalae</taxon>
        <taxon>asterids</taxon>
        <taxon>campanulids</taxon>
        <taxon>Asterales</taxon>
        <taxon>Asteraceae</taxon>
        <taxon>Asteroideae</taxon>
        <taxon>Anthemideae</taxon>
        <taxon>Anthemidinae</taxon>
        <taxon>Tanacetum</taxon>
    </lineage>
</organism>
<keyword evidence="1" id="KW-0175">Coiled coil</keyword>
<name>A0A699GM07_TANCI</name>
<proteinExistence type="predicted"/>
<feature type="coiled-coil region" evidence="1">
    <location>
        <begin position="251"/>
        <end position="285"/>
    </location>
</feature>
<comment type="caution">
    <text evidence="2">The sequence shown here is derived from an EMBL/GenBank/DDBJ whole genome shotgun (WGS) entry which is preliminary data.</text>
</comment>
<evidence type="ECO:0000256" key="1">
    <source>
        <dbReference type="SAM" id="Coils"/>
    </source>
</evidence>
<protein>
    <submittedName>
        <fullName evidence="2">Uncharacterized protein</fullName>
    </submittedName>
</protein>
<gene>
    <name evidence="2" type="ORF">Tci_001706</name>
</gene>
<evidence type="ECO:0000313" key="2">
    <source>
        <dbReference type="EMBL" id="GEU29728.1"/>
    </source>
</evidence>
<accession>A0A699GM07</accession>